<dbReference type="InterPro" id="IPR018060">
    <property type="entry name" value="HTH_AraC"/>
</dbReference>
<dbReference type="OrthoDB" id="9793451at2"/>
<accession>A0A0K2G8Z3</accession>
<evidence type="ECO:0000256" key="2">
    <source>
        <dbReference type="ARBA" id="ARBA00023125"/>
    </source>
</evidence>
<dbReference type="PATRIC" id="fig|42253.5.peg.886"/>
<evidence type="ECO:0000256" key="1">
    <source>
        <dbReference type="ARBA" id="ARBA00023015"/>
    </source>
</evidence>
<dbReference type="Proteomes" id="UP000069205">
    <property type="component" value="Chromosome"/>
</dbReference>
<reference evidence="6 7" key="1">
    <citation type="journal article" date="2015" name="Proc. Natl. Acad. Sci. U.S.A.">
        <title>Expanded metabolic versatility of ubiquitous nitrite-oxidizing bacteria from the genus Nitrospira.</title>
        <authorList>
            <person name="Koch H."/>
            <person name="Lucker S."/>
            <person name="Albertsen M."/>
            <person name="Kitzinger K."/>
            <person name="Herbold C."/>
            <person name="Spieck E."/>
            <person name="Nielsen P.H."/>
            <person name="Wagner M."/>
            <person name="Daims H."/>
        </authorList>
    </citation>
    <scope>NUCLEOTIDE SEQUENCE [LARGE SCALE GENOMIC DNA]</scope>
    <source>
        <strain evidence="6 7">NSP M-1</strain>
    </source>
</reference>
<dbReference type="Gene3D" id="1.10.10.60">
    <property type="entry name" value="Homeodomain-like"/>
    <property type="match status" value="2"/>
</dbReference>
<evidence type="ECO:0000256" key="4">
    <source>
        <dbReference type="SAM" id="MobiDB-lite"/>
    </source>
</evidence>
<feature type="domain" description="HTH araC/xylS-type" evidence="5">
    <location>
        <begin position="53"/>
        <end position="150"/>
    </location>
</feature>
<dbReference type="AlphaFoldDB" id="A0A0K2G8Z3"/>
<dbReference type="SMART" id="SM00342">
    <property type="entry name" value="HTH_ARAC"/>
    <property type="match status" value="1"/>
</dbReference>
<protein>
    <recommendedName>
        <fullName evidence="5">HTH araC/xylS-type domain-containing protein</fullName>
    </recommendedName>
</protein>
<dbReference type="PANTHER" id="PTHR43280">
    <property type="entry name" value="ARAC-FAMILY TRANSCRIPTIONAL REGULATOR"/>
    <property type="match status" value="1"/>
</dbReference>
<dbReference type="GO" id="GO:0043565">
    <property type="term" value="F:sequence-specific DNA binding"/>
    <property type="evidence" value="ECO:0007669"/>
    <property type="project" value="InterPro"/>
</dbReference>
<evidence type="ECO:0000256" key="3">
    <source>
        <dbReference type="ARBA" id="ARBA00023163"/>
    </source>
</evidence>
<feature type="region of interest" description="Disordered" evidence="4">
    <location>
        <begin position="1"/>
        <end position="20"/>
    </location>
</feature>
<dbReference type="InterPro" id="IPR009057">
    <property type="entry name" value="Homeodomain-like_sf"/>
</dbReference>
<dbReference type="PROSITE" id="PS01124">
    <property type="entry name" value="HTH_ARAC_FAMILY_2"/>
    <property type="match status" value="1"/>
</dbReference>
<keyword evidence="7" id="KW-1185">Reference proteome</keyword>
<keyword evidence="1" id="KW-0805">Transcription regulation</keyword>
<dbReference type="GO" id="GO:0003700">
    <property type="term" value="F:DNA-binding transcription factor activity"/>
    <property type="evidence" value="ECO:0007669"/>
    <property type="project" value="InterPro"/>
</dbReference>
<dbReference type="STRING" id="42253.NITMOv2_0904"/>
<dbReference type="KEGG" id="nmv:NITMOv2_0904"/>
<dbReference type="Pfam" id="PF12833">
    <property type="entry name" value="HTH_18"/>
    <property type="match status" value="1"/>
</dbReference>
<dbReference type="EMBL" id="CP011801">
    <property type="protein sequence ID" value="ALA57339.1"/>
    <property type="molecule type" value="Genomic_DNA"/>
</dbReference>
<evidence type="ECO:0000313" key="7">
    <source>
        <dbReference type="Proteomes" id="UP000069205"/>
    </source>
</evidence>
<dbReference type="PANTHER" id="PTHR43280:SF2">
    <property type="entry name" value="HTH-TYPE TRANSCRIPTIONAL REGULATOR EXSA"/>
    <property type="match status" value="1"/>
</dbReference>
<sequence>MATSLSTPPQRADTRQPDERAWDMETWERLRSAVERLRDDLFARLPPEPSLQDRMHSFLAANLHRRVTLKDLSRFVGYSEKYCSEWFLARMGEPFSSYMKRLRLERATRLLSSPGRLADIAETLGFHDQYAFSHFFKKATGVSPHLFRQGTGRAPRRPAARCLSGPIRRGCLDRREERG</sequence>
<organism evidence="6 7">
    <name type="scientific">Nitrospira moscoviensis</name>
    <dbReference type="NCBI Taxonomy" id="42253"/>
    <lineage>
        <taxon>Bacteria</taxon>
        <taxon>Pseudomonadati</taxon>
        <taxon>Nitrospirota</taxon>
        <taxon>Nitrospiria</taxon>
        <taxon>Nitrospirales</taxon>
        <taxon>Nitrospiraceae</taxon>
        <taxon>Nitrospira</taxon>
    </lineage>
</organism>
<dbReference type="PROSITE" id="PS00041">
    <property type="entry name" value="HTH_ARAC_FAMILY_1"/>
    <property type="match status" value="1"/>
</dbReference>
<evidence type="ECO:0000259" key="5">
    <source>
        <dbReference type="PROSITE" id="PS01124"/>
    </source>
</evidence>
<dbReference type="RefSeq" id="WP_053378692.1">
    <property type="nucleotide sequence ID" value="NZ_CP011801.1"/>
</dbReference>
<proteinExistence type="predicted"/>
<dbReference type="InterPro" id="IPR018062">
    <property type="entry name" value="HTH_AraC-typ_CS"/>
</dbReference>
<keyword evidence="3" id="KW-0804">Transcription</keyword>
<dbReference type="SUPFAM" id="SSF46689">
    <property type="entry name" value="Homeodomain-like"/>
    <property type="match status" value="2"/>
</dbReference>
<evidence type="ECO:0000313" key="6">
    <source>
        <dbReference type="EMBL" id="ALA57339.1"/>
    </source>
</evidence>
<name>A0A0K2G8Z3_NITMO</name>
<gene>
    <name evidence="6" type="ORF">NITMOv2_0904</name>
</gene>
<keyword evidence="2" id="KW-0238">DNA-binding</keyword>